<feature type="region of interest" description="Disordered" evidence="1">
    <location>
        <begin position="1"/>
        <end position="20"/>
    </location>
</feature>
<feature type="region of interest" description="Disordered" evidence="1">
    <location>
        <begin position="31"/>
        <end position="61"/>
    </location>
</feature>
<gene>
    <name evidence="2" type="ORF">IL334_007122</name>
</gene>
<keyword evidence="3" id="KW-1185">Reference proteome</keyword>
<protein>
    <submittedName>
        <fullName evidence="2">Uncharacterized protein</fullName>
    </submittedName>
</protein>
<sequence>MPTESKPESDTASYVTAKSEGSYVTASEYPKIGGVDAGDTIEEPPLGRGADHRGCDSETNTYILPSDLQSHERNTVIEYKRQRKDFMEARGAWAADPNNLSKRSAYNVASERLKKTSDTLISMEILPPPSIYANRTSARQKEHHDD</sequence>
<proteinExistence type="predicted"/>
<name>A0ABZ1D8A4_9TREE</name>
<evidence type="ECO:0000313" key="3">
    <source>
        <dbReference type="Proteomes" id="UP001329825"/>
    </source>
</evidence>
<evidence type="ECO:0000313" key="2">
    <source>
        <dbReference type="EMBL" id="WRT70128.1"/>
    </source>
</evidence>
<dbReference type="EMBL" id="CP141890">
    <property type="protein sequence ID" value="WRT70128.1"/>
    <property type="molecule type" value="Genomic_DNA"/>
</dbReference>
<accession>A0ABZ1D8A4</accession>
<organism evidence="2 3">
    <name type="scientific">Kwoniella shivajii</name>
    <dbReference type="NCBI Taxonomy" id="564305"/>
    <lineage>
        <taxon>Eukaryota</taxon>
        <taxon>Fungi</taxon>
        <taxon>Dikarya</taxon>
        <taxon>Basidiomycota</taxon>
        <taxon>Agaricomycotina</taxon>
        <taxon>Tremellomycetes</taxon>
        <taxon>Tremellales</taxon>
        <taxon>Cryptococcaceae</taxon>
        <taxon>Kwoniella</taxon>
    </lineage>
</organism>
<reference evidence="2 3" key="1">
    <citation type="submission" date="2024-01" db="EMBL/GenBank/DDBJ databases">
        <title>Comparative genomics of Cryptococcus and Kwoniella reveals pathogenesis evolution and contrasting modes of karyotype evolution via chromosome fusion or intercentromeric recombination.</title>
        <authorList>
            <person name="Coelho M.A."/>
            <person name="David-Palma M."/>
            <person name="Shea T."/>
            <person name="Bowers K."/>
            <person name="McGinley-Smith S."/>
            <person name="Mohammad A.W."/>
            <person name="Gnirke A."/>
            <person name="Yurkov A.M."/>
            <person name="Nowrousian M."/>
            <person name="Sun S."/>
            <person name="Cuomo C.A."/>
            <person name="Heitman J."/>
        </authorList>
    </citation>
    <scope>NUCLEOTIDE SEQUENCE [LARGE SCALE GENOMIC DNA]</scope>
    <source>
        <strain evidence="2">CBS 11374</strain>
    </source>
</reference>
<dbReference type="Proteomes" id="UP001329825">
    <property type="component" value="Chromosome 10"/>
</dbReference>
<dbReference type="GeneID" id="87959252"/>
<dbReference type="RefSeq" id="XP_062794867.1">
    <property type="nucleotide sequence ID" value="XM_062938816.1"/>
</dbReference>
<evidence type="ECO:0000256" key="1">
    <source>
        <dbReference type="SAM" id="MobiDB-lite"/>
    </source>
</evidence>